<evidence type="ECO:0000313" key="3">
    <source>
        <dbReference type="Proteomes" id="UP000887540"/>
    </source>
</evidence>
<reference evidence="4" key="1">
    <citation type="submission" date="2022-11" db="UniProtKB">
        <authorList>
            <consortium name="WormBaseParasite"/>
        </authorList>
    </citation>
    <scope>IDENTIFICATION</scope>
</reference>
<dbReference type="InterPro" id="IPR038765">
    <property type="entry name" value="Papain-like_cys_pep_sf"/>
</dbReference>
<sequence>MWFLAVSLLTLVAYTYQVNYGNLGDLSNDLSSFVTWKKNFNVTYTTQVEHDRRFQVFQDNCKLLNAIRKLAIDSTATFGFTRFMDWTHEDKMAVR</sequence>
<dbReference type="Pfam" id="PF08246">
    <property type="entry name" value="Inhibitor_I29"/>
    <property type="match status" value="1"/>
</dbReference>
<proteinExistence type="predicted"/>
<dbReference type="AlphaFoldDB" id="A0A914DBT8"/>
<name>A0A914DBT8_9BILA</name>
<protein>
    <submittedName>
        <fullName evidence="4">Cathepsin propeptide inhibitor domain-containing protein</fullName>
    </submittedName>
</protein>
<dbReference type="InterPro" id="IPR013201">
    <property type="entry name" value="Prot_inhib_I29"/>
</dbReference>
<dbReference type="SMART" id="SM00848">
    <property type="entry name" value="Inhibitor_I29"/>
    <property type="match status" value="1"/>
</dbReference>
<organism evidence="3 4">
    <name type="scientific">Acrobeloides nanus</name>
    <dbReference type="NCBI Taxonomy" id="290746"/>
    <lineage>
        <taxon>Eukaryota</taxon>
        <taxon>Metazoa</taxon>
        <taxon>Ecdysozoa</taxon>
        <taxon>Nematoda</taxon>
        <taxon>Chromadorea</taxon>
        <taxon>Rhabditida</taxon>
        <taxon>Tylenchina</taxon>
        <taxon>Cephalobomorpha</taxon>
        <taxon>Cephaloboidea</taxon>
        <taxon>Cephalobidae</taxon>
        <taxon>Acrobeloides</taxon>
    </lineage>
</organism>
<dbReference type="Proteomes" id="UP000887540">
    <property type="component" value="Unplaced"/>
</dbReference>
<evidence type="ECO:0000259" key="2">
    <source>
        <dbReference type="SMART" id="SM00848"/>
    </source>
</evidence>
<feature type="chain" id="PRO_5036872416" evidence="1">
    <location>
        <begin position="18"/>
        <end position="95"/>
    </location>
</feature>
<feature type="signal peptide" evidence="1">
    <location>
        <begin position="1"/>
        <end position="17"/>
    </location>
</feature>
<feature type="domain" description="Cathepsin propeptide inhibitor" evidence="2">
    <location>
        <begin position="33"/>
        <end position="91"/>
    </location>
</feature>
<keyword evidence="3" id="KW-1185">Reference proteome</keyword>
<dbReference type="Gene3D" id="1.10.287.2250">
    <property type="match status" value="1"/>
</dbReference>
<evidence type="ECO:0000313" key="4">
    <source>
        <dbReference type="WBParaSite" id="ACRNAN_scaffold22849.g28861.t1"/>
    </source>
</evidence>
<keyword evidence="1" id="KW-0732">Signal</keyword>
<dbReference type="WBParaSite" id="ACRNAN_scaffold22849.g28861.t1">
    <property type="protein sequence ID" value="ACRNAN_scaffold22849.g28861.t1"/>
    <property type="gene ID" value="ACRNAN_scaffold22849.g28861"/>
</dbReference>
<dbReference type="SUPFAM" id="SSF54001">
    <property type="entry name" value="Cysteine proteinases"/>
    <property type="match status" value="1"/>
</dbReference>
<accession>A0A914DBT8</accession>
<evidence type="ECO:0000256" key="1">
    <source>
        <dbReference type="SAM" id="SignalP"/>
    </source>
</evidence>